<dbReference type="STRING" id="706433.HMPREF9430_00100"/>
<sequence>MELLKSTLKLLQLIWYIIVHSCITLTALISWTKTNVIAEALVQGTYEVKETTGFTITNTEQSKNTSTPKIGNNTNIYPHVGMMFIDIIASGYIFSKRLII</sequence>
<dbReference type="AlphaFoldDB" id="E7MKQ5"/>
<protein>
    <submittedName>
        <fullName evidence="2">Uncharacterized protein</fullName>
    </submittedName>
</protein>
<evidence type="ECO:0000313" key="2">
    <source>
        <dbReference type="EMBL" id="EFW25330.1"/>
    </source>
</evidence>
<organism evidence="2 3">
    <name type="scientific">Solobacterium moorei F0204</name>
    <dbReference type="NCBI Taxonomy" id="706433"/>
    <lineage>
        <taxon>Bacteria</taxon>
        <taxon>Bacillati</taxon>
        <taxon>Bacillota</taxon>
        <taxon>Erysipelotrichia</taxon>
        <taxon>Erysipelotrichales</taxon>
        <taxon>Erysipelotrichaceae</taxon>
        <taxon>Solobacterium</taxon>
    </lineage>
</organism>
<accession>E7MKQ5</accession>
<dbReference type="EMBL" id="AECQ01000003">
    <property type="protein sequence ID" value="EFW25330.1"/>
    <property type="molecule type" value="Genomic_DNA"/>
</dbReference>
<keyword evidence="1" id="KW-1133">Transmembrane helix</keyword>
<keyword evidence="3" id="KW-1185">Reference proteome</keyword>
<reference evidence="2 3" key="1">
    <citation type="submission" date="2010-08" db="EMBL/GenBank/DDBJ databases">
        <authorList>
            <person name="Weinstock G."/>
            <person name="Sodergren E."/>
            <person name="Clifton S."/>
            <person name="Fulton L."/>
            <person name="Fulton B."/>
            <person name="Courtney L."/>
            <person name="Fronick C."/>
            <person name="Harrison M."/>
            <person name="Strong C."/>
            <person name="Farmer C."/>
            <person name="Delahaunty K."/>
            <person name="Markovic C."/>
            <person name="Hall O."/>
            <person name="Minx P."/>
            <person name="Tomlinson C."/>
            <person name="Mitreva M."/>
            <person name="Hou S."/>
            <person name="Chen J."/>
            <person name="Wollam A."/>
            <person name="Pepin K.H."/>
            <person name="Johnson M."/>
            <person name="Bhonagiri V."/>
            <person name="Zhang X."/>
            <person name="Suruliraj S."/>
            <person name="Warren W."/>
            <person name="Chinwalla A."/>
            <person name="Mardis E.R."/>
            <person name="Wilson R.K."/>
        </authorList>
    </citation>
    <scope>NUCLEOTIDE SEQUENCE [LARGE SCALE GENOMIC DNA]</scope>
    <source>
        <strain evidence="2 3">F0204</strain>
    </source>
</reference>
<dbReference type="RefSeq" id="WP_006524957.1">
    <property type="nucleotide sequence ID" value="NZ_GL637644.1"/>
</dbReference>
<proteinExistence type="predicted"/>
<dbReference type="HOGENOM" id="CLU_2304165_0_0_9"/>
<gene>
    <name evidence="2" type="ORF">HMPREF9430_00100</name>
</gene>
<feature type="transmembrane region" description="Helical" evidence="1">
    <location>
        <begin position="12"/>
        <end position="31"/>
    </location>
</feature>
<evidence type="ECO:0000313" key="3">
    <source>
        <dbReference type="Proteomes" id="UP000004097"/>
    </source>
</evidence>
<comment type="caution">
    <text evidence="2">The sequence shown here is derived from an EMBL/GenBank/DDBJ whole genome shotgun (WGS) entry which is preliminary data.</text>
</comment>
<name>E7MKQ5_9FIRM</name>
<evidence type="ECO:0000256" key="1">
    <source>
        <dbReference type="SAM" id="Phobius"/>
    </source>
</evidence>
<dbReference type="Proteomes" id="UP000004097">
    <property type="component" value="Unassembled WGS sequence"/>
</dbReference>
<keyword evidence="1" id="KW-0472">Membrane</keyword>
<keyword evidence="1" id="KW-0812">Transmembrane</keyword>
<feature type="transmembrane region" description="Helical" evidence="1">
    <location>
        <begin position="76"/>
        <end position="94"/>
    </location>
</feature>